<evidence type="ECO:0000256" key="7">
    <source>
        <dbReference type="ARBA" id="ARBA00022741"/>
    </source>
</evidence>
<dbReference type="InterPro" id="IPR052023">
    <property type="entry name" value="Histidine_kinase_KdpD"/>
</dbReference>
<dbReference type="GO" id="GO:0005886">
    <property type="term" value="C:plasma membrane"/>
    <property type="evidence" value="ECO:0007669"/>
    <property type="project" value="TreeGrafter"/>
</dbReference>
<dbReference type="EC" id="2.7.13.3" evidence="3"/>
<evidence type="ECO:0000256" key="4">
    <source>
        <dbReference type="ARBA" id="ARBA00022553"/>
    </source>
</evidence>
<evidence type="ECO:0000256" key="11">
    <source>
        <dbReference type="ARBA" id="ARBA00023012"/>
    </source>
</evidence>
<evidence type="ECO:0000256" key="1">
    <source>
        <dbReference type="ARBA" id="ARBA00000085"/>
    </source>
</evidence>
<comment type="caution">
    <text evidence="15">The sequence shown here is derived from an EMBL/GenBank/DDBJ whole genome shotgun (WGS) entry which is preliminary data.</text>
</comment>
<dbReference type="AlphaFoldDB" id="A0A926EFQ2"/>
<evidence type="ECO:0000256" key="2">
    <source>
        <dbReference type="ARBA" id="ARBA00004141"/>
    </source>
</evidence>
<keyword evidence="7" id="KW-0547">Nucleotide-binding</keyword>
<dbReference type="PROSITE" id="PS50109">
    <property type="entry name" value="HIS_KIN"/>
    <property type="match status" value="1"/>
</dbReference>
<keyword evidence="8" id="KW-0418">Kinase</keyword>
<keyword evidence="4" id="KW-0597">Phosphoprotein</keyword>
<reference evidence="15" key="1">
    <citation type="submission" date="2020-08" db="EMBL/GenBank/DDBJ databases">
        <title>Genome public.</title>
        <authorList>
            <person name="Liu C."/>
            <person name="Sun Q."/>
        </authorList>
    </citation>
    <scope>NUCLEOTIDE SEQUENCE</scope>
    <source>
        <strain evidence="15">NSJ-12</strain>
    </source>
</reference>
<dbReference type="SUPFAM" id="SSF55874">
    <property type="entry name" value="ATPase domain of HSP90 chaperone/DNA topoisomerase II/histidine kinase"/>
    <property type="match status" value="1"/>
</dbReference>
<evidence type="ECO:0000256" key="5">
    <source>
        <dbReference type="ARBA" id="ARBA00022679"/>
    </source>
</evidence>
<comment type="catalytic activity">
    <reaction evidence="1">
        <text>ATP + protein L-histidine = ADP + protein N-phospho-L-histidine.</text>
        <dbReference type="EC" id="2.7.13.3"/>
    </reaction>
</comment>
<evidence type="ECO:0000256" key="12">
    <source>
        <dbReference type="ARBA" id="ARBA00023136"/>
    </source>
</evidence>
<evidence type="ECO:0000259" key="14">
    <source>
        <dbReference type="PROSITE" id="PS50109"/>
    </source>
</evidence>
<dbReference type="InterPro" id="IPR004358">
    <property type="entry name" value="Sig_transdc_His_kin-like_C"/>
</dbReference>
<gene>
    <name evidence="15" type="ORF">H8718_12040</name>
</gene>
<dbReference type="InterPro" id="IPR003594">
    <property type="entry name" value="HATPase_dom"/>
</dbReference>
<comment type="subcellular location">
    <subcellularLocation>
        <location evidence="2">Membrane</location>
        <topology evidence="2">Multi-pass membrane protein</topology>
    </subcellularLocation>
</comment>
<dbReference type="InterPro" id="IPR005467">
    <property type="entry name" value="His_kinase_dom"/>
</dbReference>
<dbReference type="GO" id="GO:0005524">
    <property type="term" value="F:ATP binding"/>
    <property type="evidence" value="ECO:0007669"/>
    <property type="project" value="UniProtKB-KW"/>
</dbReference>
<dbReference type="PANTHER" id="PTHR45569:SF1">
    <property type="entry name" value="SENSOR PROTEIN KDPD"/>
    <property type="match status" value="1"/>
</dbReference>
<evidence type="ECO:0000256" key="6">
    <source>
        <dbReference type="ARBA" id="ARBA00022692"/>
    </source>
</evidence>
<keyword evidence="12 13" id="KW-0472">Membrane</keyword>
<dbReference type="InterPro" id="IPR036097">
    <property type="entry name" value="HisK_dim/P_sf"/>
</dbReference>
<dbReference type="EMBL" id="JACRSY010000018">
    <property type="protein sequence ID" value="MBC8580256.1"/>
    <property type="molecule type" value="Genomic_DNA"/>
</dbReference>
<evidence type="ECO:0000313" key="16">
    <source>
        <dbReference type="Proteomes" id="UP000655830"/>
    </source>
</evidence>
<accession>A0A926EFQ2</accession>
<dbReference type="SMART" id="SM00387">
    <property type="entry name" value="HATPase_c"/>
    <property type="match status" value="1"/>
</dbReference>
<dbReference type="Proteomes" id="UP000655830">
    <property type="component" value="Unassembled WGS sequence"/>
</dbReference>
<dbReference type="SMART" id="SM00388">
    <property type="entry name" value="HisKA"/>
    <property type="match status" value="1"/>
</dbReference>
<dbReference type="InterPro" id="IPR038318">
    <property type="entry name" value="KdpD_sf"/>
</dbReference>
<evidence type="ECO:0000256" key="10">
    <source>
        <dbReference type="ARBA" id="ARBA00022989"/>
    </source>
</evidence>
<feature type="domain" description="Histidine kinase" evidence="14">
    <location>
        <begin position="137"/>
        <end position="353"/>
    </location>
</feature>
<dbReference type="InterPro" id="IPR036890">
    <property type="entry name" value="HATPase_C_sf"/>
</dbReference>
<dbReference type="Gene3D" id="3.30.565.10">
    <property type="entry name" value="Histidine kinase-like ATPase, C-terminal domain"/>
    <property type="match status" value="1"/>
</dbReference>
<dbReference type="Gene3D" id="1.20.120.620">
    <property type="entry name" value="Backbone structure of the membrane domain of e. Coli histidine kinase receptor kdpd"/>
    <property type="match status" value="1"/>
</dbReference>
<dbReference type="Pfam" id="PF13493">
    <property type="entry name" value="DUF4118"/>
    <property type="match status" value="1"/>
</dbReference>
<keyword evidence="9" id="KW-0067">ATP-binding</keyword>
<keyword evidence="6 13" id="KW-0812">Transmembrane</keyword>
<dbReference type="Gene3D" id="1.10.287.130">
    <property type="match status" value="1"/>
</dbReference>
<dbReference type="CDD" id="cd00082">
    <property type="entry name" value="HisKA"/>
    <property type="match status" value="1"/>
</dbReference>
<organism evidence="15 16">
    <name type="scientific">Zhenhengia yiwuensis</name>
    <dbReference type="NCBI Taxonomy" id="2763666"/>
    <lineage>
        <taxon>Bacteria</taxon>
        <taxon>Bacillati</taxon>
        <taxon>Bacillota</taxon>
        <taxon>Clostridia</taxon>
        <taxon>Lachnospirales</taxon>
        <taxon>Lachnospiraceae</taxon>
        <taxon>Zhenhengia</taxon>
    </lineage>
</organism>
<feature type="transmembrane region" description="Helical" evidence="13">
    <location>
        <begin position="59"/>
        <end position="78"/>
    </location>
</feature>
<dbReference type="Pfam" id="PF02518">
    <property type="entry name" value="HATPase_c"/>
    <property type="match status" value="1"/>
</dbReference>
<dbReference type="SUPFAM" id="SSF47384">
    <property type="entry name" value="Homodimeric domain of signal transducing histidine kinase"/>
    <property type="match status" value="1"/>
</dbReference>
<proteinExistence type="predicted"/>
<dbReference type="InterPro" id="IPR025201">
    <property type="entry name" value="KdpD_TM"/>
</dbReference>
<protein>
    <recommendedName>
        <fullName evidence="3">histidine kinase</fullName>
        <ecNumber evidence="3">2.7.13.3</ecNumber>
    </recommendedName>
</protein>
<keyword evidence="5" id="KW-0808">Transferase</keyword>
<feature type="transmembrane region" description="Helical" evidence="13">
    <location>
        <begin position="84"/>
        <end position="103"/>
    </location>
</feature>
<evidence type="ECO:0000313" key="15">
    <source>
        <dbReference type="EMBL" id="MBC8580256.1"/>
    </source>
</evidence>
<name>A0A926EFQ2_9FIRM</name>
<keyword evidence="11" id="KW-0902">Two-component regulatory system</keyword>
<dbReference type="PRINTS" id="PR00344">
    <property type="entry name" value="BCTRLSENSOR"/>
</dbReference>
<dbReference type="CDD" id="cd00075">
    <property type="entry name" value="HATPase"/>
    <property type="match status" value="1"/>
</dbReference>
<evidence type="ECO:0000256" key="8">
    <source>
        <dbReference type="ARBA" id="ARBA00022777"/>
    </source>
</evidence>
<keyword evidence="10 13" id="KW-1133">Transmembrane helix</keyword>
<dbReference type="GO" id="GO:0000155">
    <property type="term" value="F:phosphorelay sensor kinase activity"/>
    <property type="evidence" value="ECO:0007669"/>
    <property type="project" value="InterPro"/>
</dbReference>
<keyword evidence="16" id="KW-1185">Reference proteome</keyword>
<dbReference type="InterPro" id="IPR003661">
    <property type="entry name" value="HisK_dim/P_dom"/>
</dbReference>
<dbReference type="PANTHER" id="PTHR45569">
    <property type="entry name" value="SENSOR PROTEIN KDPD"/>
    <property type="match status" value="1"/>
</dbReference>
<feature type="transmembrane region" description="Helical" evidence="13">
    <location>
        <begin position="12"/>
        <end position="30"/>
    </location>
</feature>
<sequence length="358" mass="40022">MTLKDFLKDCCITVTLLIIATFFAFSFHIATKNSPNIGIIYMLAIVLIARLTSGYWFGVIASLVGVVCVNFLFTYPYLELNFILTGYPVTFLGMLSISLLTSTTTTHLKHQARIITEREKLLLEAEKEKMRANLLRAISHDLRTPLTSIIGSSSTYLENHEALSKAQQIDLVQHIYEDSNWLLNMVENLLSVTRIHNDSASVTTSLEPIEEVVSEAVFRLKKRLPNAHIKVSVPDEFLMIPMDAILIEQVIINLLENAIIHSHSIKPIECSVDYDDHFVSFHIIDHGIGIPENKLSSLFDGNSYMDTTGSDIHKGMGIGLSICKTIIIAHEGMIFASNHKDGASFTFKLPRGNETNDL</sequence>
<dbReference type="Pfam" id="PF00512">
    <property type="entry name" value="HisKA"/>
    <property type="match status" value="1"/>
</dbReference>
<evidence type="ECO:0000256" key="9">
    <source>
        <dbReference type="ARBA" id="ARBA00022840"/>
    </source>
</evidence>
<evidence type="ECO:0000256" key="3">
    <source>
        <dbReference type="ARBA" id="ARBA00012438"/>
    </source>
</evidence>
<evidence type="ECO:0000256" key="13">
    <source>
        <dbReference type="SAM" id="Phobius"/>
    </source>
</evidence>